<dbReference type="EMBL" id="RCMI01001557">
    <property type="protein sequence ID" value="KAG2883625.1"/>
    <property type="molecule type" value="Genomic_DNA"/>
</dbReference>
<dbReference type="Proteomes" id="UP000735874">
    <property type="component" value="Unassembled WGS sequence"/>
</dbReference>
<sequence length="45" mass="5230">MLKEAELRYHPTKKKAVTLLRGLRVFYTLISGGHLKANTRYSVLR</sequence>
<dbReference type="EMBL" id="RCMK01001586">
    <property type="protein sequence ID" value="KAG2891492.1"/>
    <property type="molecule type" value="Genomic_DNA"/>
</dbReference>
<dbReference type="Proteomes" id="UP000760860">
    <property type="component" value="Unassembled WGS sequence"/>
</dbReference>
<dbReference type="EMBL" id="RCMV01004560">
    <property type="protein sequence ID" value="KAG3194300.1"/>
    <property type="molecule type" value="Genomic_DNA"/>
</dbReference>
<proteinExistence type="predicted"/>
<dbReference type="Proteomes" id="UP000774804">
    <property type="component" value="Unassembled WGS sequence"/>
</dbReference>
<reference evidence="3" key="1">
    <citation type="submission" date="2018-10" db="EMBL/GenBank/DDBJ databases">
        <title>Effector identification in a new, highly contiguous assembly of the strawberry crown rot pathogen Phytophthora cactorum.</title>
        <authorList>
            <person name="Armitage A.D."/>
            <person name="Nellist C.F."/>
            <person name="Bates H."/>
            <person name="Vickerstaff R.J."/>
            <person name="Harrison R.J."/>
        </authorList>
    </citation>
    <scope>NUCLEOTIDE SEQUENCE</scope>
    <source>
        <strain evidence="1">15-7</strain>
        <strain evidence="2">4032</strain>
        <strain evidence="3">4040</strain>
        <strain evidence="4">P415</strain>
        <strain evidence="5">P421</strain>
    </source>
</reference>
<evidence type="ECO:0000313" key="5">
    <source>
        <dbReference type="EMBL" id="KAG3194300.1"/>
    </source>
</evidence>
<accession>A0A8T1B1J5</accession>
<evidence type="ECO:0000313" key="6">
    <source>
        <dbReference type="Proteomes" id="UP000736787"/>
    </source>
</evidence>
<evidence type="ECO:0000313" key="3">
    <source>
        <dbReference type="EMBL" id="KAG2891492.1"/>
    </source>
</evidence>
<dbReference type="Proteomes" id="UP000697107">
    <property type="component" value="Unassembled WGS sequence"/>
</dbReference>
<evidence type="ECO:0008006" key="7">
    <source>
        <dbReference type="Google" id="ProtNLM"/>
    </source>
</evidence>
<dbReference type="Proteomes" id="UP000736787">
    <property type="component" value="Unassembled WGS sequence"/>
</dbReference>
<protein>
    <recommendedName>
        <fullName evidence="7">Reverse transcriptase RNase H-like domain-containing protein</fullName>
    </recommendedName>
</protein>
<organism evidence="3 6">
    <name type="scientific">Phytophthora cactorum</name>
    <dbReference type="NCBI Taxonomy" id="29920"/>
    <lineage>
        <taxon>Eukaryota</taxon>
        <taxon>Sar</taxon>
        <taxon>Stramenopiles</taxon>
        <taxon>Oomycota</taxon>
        <taxon>Peronosporomycetes</taxon>
        <taxon>Peronosporales</taxon>
        <taxon>Peronosporaceae</taxon>
        <taxon>Phytophthora</taxon>
    </lineage>
</organism>
<comment type="caution">
    <text evidence="3">The sequence shown here is derived from an EMBL/GenBank/DDBJ whole genome shotgun (WGS) entry which is preliminary data.</text>
</comment>
<evidence type="ECO:0000313" key="4">
    <source>
        <dbReference type="EMBL" id="KAG2958965.1"/>
    </source>
</evidence>
<evidence type="ECO:0000313" key="1">
    <source>
        <dbReference type="EMBL" id="KAG2826630.1"/>
    </source>
</evidence>
<dbReference type="AlphaFoldDB" id="A0A8T1B1J5"/>
<name>A0A8T1B1J5_9STRA</name>
<evidence type="ECO:0000313" key="2">
    <source>
        <dbReference type="EMBL" id="KAG2883625.1"/>
    </source>
</evidence>
<dbReference type="EMBL" id="RCML01002113">
    <property type="protein sequence ID" value="KAG2958965.1"/>
    <property type="molecule type" value="Genomic_DNA"/>
</dbReference>
<gene>
    <name evidence="1" type="ORF">PC113_g21734</name>
    <name evidence="2" type="ORF">PC115_g21560</name>
    <name evidence="3" type="ORF">PC117_g24228</name>
    <name evidence="4" type="ORF">PC118_g23263</name>
    <name evidence="5" type="ORF">PC129_g24931</name>
</gene>
<dbReference type="EMBL" id="RCMG01001467">
    <property type="protein sequence ID" value="KAG2826630.1"/>
    <property type="molecule type" value="Genomic_DNA"/>
</dbReference>